<protein>
    <submittedName>
        <fullName evidence="2">Chromosome segregation ATPase</fullName>
    </submittedName>
</protein>
<dbReference type="RefSeq" id="WP_102917276.1">
    <property type="nucleotide sequence ID" value="NZ_JACHJF010000005.1"/>
</dbReference>
<name>A0A2N8NZM5_STREU</name>
<keyword evidence="4" id="KW-1185">Reference proteome</keyword>
<evidence type="ECO:0000313" key="5">
    <source>
        <dbReference type="Proteomes" id="UP000528608"/>
    </source>
</evidence>
<dbReference type="Proteomes" id="UP000235945">
    <property type="component" value="Unassembled WGS sequence"/>
</dbReference>
<proteinExistence type="predicted"/>
<evidence type="ECO:0000313" key="3">
    <source>
        <dbReference type="EMBL" id="PNE34228.1"/>
    </source>
</evidence>
<accession>A0A2N8NZM5</accession>
<keyword evidence="1" id="KW-0175">Coiled coil</keyword>
<evidence type="ECO:0000256" key="1">
    <source>
        <dbReference type="SAM" id="Coils"/>
    </source>
</evidence>
<reference evidence="2 5" key="3">
    <citation type="submission" date="2020-08" db="EMBL/GenBank/DDBJ databases">
        <title>Genomic Encyclopedia of Type Strains, Phase III (KMG-III): the genomes of soil and plant-associated and newly described type strains.</title>
        <authorList>
            <person name="Whitman W."/>
        </authorList>
    </citation>
    <scope>NUCLEOTIDE SEQUENCE [LARGE SCALE GENOMIC DNA]</scope>
    <source>
        <strain evidence="2 5">CECT 3259</strain>
    </source>
</reference>
<organism evidence="3 4">
    <name type="scientific">Streptomyces eurocidicus</name>
    <name type="common">Streptoverticillium eurocidicus</name>
    <dbReference type="NCBI Taxonomy" id="66423"/>
    <lineage>
        <taxon>Bacteria</taxon>
        <taxon>Bacillati</taxon>
        <taxon>Actinomycetota</taxon>
        <taxon>Actinomycetes</taxon>
        <taxon>Kitasatosporales</taxon>
        <taxon>Streptomycetaceae</taxon>
        <taxon>Streptomyces</taxon>
    </lineage>
</organism>
<sequence>MTGRIHRDHLTDHDLNQLYNRLETAEAALARIETACAELHRRSARRFDDTSNGIADVRRRILSELNTSAAL</sequence>
<reference evidence="3" key="2">
    <citation type="submission" date="2015-07" db="EMBL/GenBank/DDBJ databases">
        <authorList>
            <person name="Noorani M."/>
        </authorList>
    </citation>
    <scope>NUCLEOTIDE SEQUENCE [LARGE SCALE GENOMIC DNA]</scope>
    <source>
        <strain evidence="3">ATCC 27428</strain>
    </source>
</reference>
<dbReference type="AlphaFoldDB" id="A0A2N8NZM5"/>
<dbReference type="EMBL" id="LGUI01000002">
    <property type="protein sequence ID" value="PNE34228.1"/>
    <property type="molecule type" value="Genomic_DNA"/>
</dbReference>
<evidence type="ECO:0000313" key="4">
    <source>
        <dbReference type="Proteomes" id="UP000235945"/>
    </source>
</evidence>
<gene>
    <name evidence="3" type="ORF">AF335_06170</name>
    <name evidence="2" type="ORF">FHS36_002145</name>
</gene>
<reference evidence="4" key="1">
    <citation type="submission" date="2015-07" db="EMBL/GenBank/DDBJ databases">
        <authorList>
            <person name="Graham D.E."/>
            <person name="Giannone R.J."/>
            <person name="Gulvik C.A."/>
            <person name="Hettich R.L."/>
            <person name="Klingeman D.M."/>
            <person name="Mahan K.M."/>
            <person name="Parry R.J."/>
            <person name="Spain J.C."/>
        </authorList>
    </citation>
    <scope>NUCLEOTIDE SEQUENCE [LARGE SCALE GENOMIC DNA]</scope>
    <source>
        <strain evidence="4">ATCC 27428</strain>
    </source>
</reference>
<comment type="caution">
    <text evidence="3">The sequence shown here is derived from an EMBL/GenBank/DDBJ whole genome shotgun (WGS) entry which is preliminary data.</text>
</comment>
<feature type="coiled-coil region" evidence="1">
    <location>
        <begin position="15"/>
        <end position="42"/>
    </location>
</feature>
<evidence type="ECO:0000313" key="2">
    <source>
        <dbReference type="EMBL" id="MBB5118712.1"/>
    </source>
</evidence>
<dbReference type="EMBL" id="JACHJF010000005">
    <property type="protein sequence ID" value="MBB5118712.1"/>
    <property type="molecule type" value="Genomic_DNA"/>
</dbReference>
<dbReference type="Proteomes" id="UP000528608">
    <property type="component" value="Unassembled WGS sequence"/>
</dbReference>